<dbReference type="PROSITE" id="PS50977">
    <property type="entry name" value="HTH_TETR_2"/>
    <property type="match status" value="1"/>
</dbReference>
<keyword evidence="1 2" id="KW-0238">DNA-binding</keyword>
<keyword evidence="6" id="KW-1185">Reference proteome</keyword>
<sequence length="217" mass="24379">MSPTTTATRPYRGESITKRRSDRRRQLMKAGLRLIGEHGYAKTTVKAVCQEAQLTERYFYESFKNREQLLAEVYREQTDALQWQMIAAAEEAGDGQEQLIQATLHAFFSTLKSKPDMARLILFEIIGVSEAMNQLYYEAMDGFAELSRNLSEKAGITILPDECDEAMVHAGLIGAAVQIGRRWALNGYREPQEQIIGSAVLLFTATSRLSHPLNSVS</sequence>
<dbReference type="GO" id="GO:0003677">
    <property type="term" value="F:DNA binding"/>
    <property type="evidence" value="ECO:0007669"/>
    <property type="project" value="UniProtKB-UniRule"/>
</dbReference>
<name>A0A927BYR0_9GAMM</name>
<protein>
    <submittedName>
        <fullName evidence="5">TetR/AcrR family transcriptional regulator</fullName>
    </submittedName>
</protein>
<feature type="domain" description="HTH tetR-type" evidence="4">
    <location>
        <begin position="21"/>
        <end position="81"/>
    </location>
</feature>
<evidence type="ECO:0000313" key="5">
    <source>
        <dbReference type="EMBL" id="MBD2858029.1"/>
    </source>
</evidence>
<reference evidence="5" key="1">
    <citation type="submission" date="2020-09" db="EMBL/GenBank/DDBJ databases">
        <authorList>
            <person name="Yoon J.-W."/>
        </authorList>
    </citation>
    <scope>NUCLEOTIDE SEQUENCE</scope>
    <source>
        <strain evidence="5">KMU-158</strain>
    </source>
</reference>
<dbReference type="InterPro" id="IPR001647">
    <property type="entry name" value="HTH_TetR"/>
</dbReference>
<dbReference type="PANTHER" id="PTHR43479:SF11">
    <property type="entry name" value="ACREF_ENVCD OPERON REPRESSOR-RELATED"/>
    <property type="match status" value="1"/>
</dbReference>
<proteinExistence type="predicted"/>
<dbReference type="AlphaFoldDB" id="A0A927BYR0"/>
<dbReference type="Pfam" id="PF00440">
    <property type="entry name" value="TetR_N"/>
    <property type="match status" value="1"/>
</dbReference>
<accession>A0A927BYR0</accession>
<dbReference type="Gene3D" id="1.10.357.10">
    <property type="entry name" value="Tetracycline Repressor, domain 2"/>
    <property type="match status" value="1"/>
</dbReference>
<dbReference type="InterPro" id="IPR009057">
    <property type="entry name" value="Homeodomain-like_sf"/>
</dbReference>
<gene>
    <name evidence="5" type="ORF">IB286_03345</name>
</gene>
<evidence type="ECO:0000313" key="6">
    <source>
        <dbReference type="Proteomes" id="UP000610558"/>
    </source>
</evidence>
<organism evidence="5 6">
    <name type="scientific">Spongiibacter pelagi</name>
    <dbReference type="NCBI Taxonomy" id="2760804"/>
    <lineage>
        <taxon>Bacteria</taxon>
        <taxon>Pseudomonadati</taxon>
        <taxon>Pseudomonadota</taxon>
        <taxon>Gammaproteobacteria</taxon>
        <taxon>Cellvibrionales</taxon>
        <taxon>Spongiibacteraceae</taxon>
        <taxon>Spongiibacter</taxon>
    </lineage>
</organism>
<dbReference type="Proteomes" id="UP000610558">
    <property type="component" value="Unassembled WGS sequence"/>
</dbReference>
<evidence type="ECO:0000256" key="2">
    <source>
        <dbReference type="PROSITE-ProRule" id="PRU00335"/>
    </source>
</evidence>
<evidence type="ECO:0000256" key="1">
    <source>
        <dbReference type="ARBA" id="ARBA00023125"/>
    </source>
</evidence>
<feature type="region of interest" description="Disordered" evidence="3">
    <location>
        <begin position="1"/>
        <end position="22"/>
    </location>
</feature>
<comment type="caution">
    <text evidence="5">The sequence shown here is derived from an EMBL/GenBank/DDBJ whole genome shotgun (WGS) entry which is preliminary data.</text>
</comment>
<dbReference type="PANTHER" id="PTHR43479">
    <property type="entry name" value="ACREF/ENVCD OPERON REPRESSOR-RELATED"/>
    <property type="match status" value="1"/>
</dbReference>
<evidence type="ECO:0000259" key="4">
    <source>
        <dbReference type="PROSITE" id="PS50977"/>
    </source>
</evidence>
<feature type="DNA-binding region" description="H-T-H motif" evidence="2">
    <location>
        <begin position="44"/>
        <end position="63"/>
    </location>
</feature>
<dbReference type="RefSeq" id="WP_190762391.1">
    <property type="nucleotide sequence ID" value="NZ_JACXLD010000001.1"/>
</dbReference>
<dbReference type="SUPFAM" id="SSF46689">
    <property type="entry name" value="Homeodomain-like"/>
    <property type="match status" value="1"/>
</dbReference>
<evidence type="ECO:0000256" key="3">
    <source>
        <dbReference type="SAM" id="MobiDB-lite"/>
    </source>
</evidence>
<dbReference type="InterPro" id="IPR050624">
    <property type="entry name" value="HTH-type_Tx_Regulator"/>
</dbReference>
<dbReference type="EMBL" id="JACXLD010000001">
    <property type="protein sequence ID" value="MBD2858029.1"/>
    <property type="molecule type" value="Genomic_DNA"/>
</dbReference>